<dbReference type="InterPro" id="IPR014748">
    <property type="entry name" value="Enoyl-CoA_hydra_C"/>
</dbReference>
<dbReference type="SUPFAM" id="SSF52096">
    <property type="entry name" value="ClpP/crotonase"/>
    <property type="match status" value="1"/>
</dbReference>
<accession>A0A5M4B254</accession>
<dbReference type="Proteomes" id="UP000391834">
    <property type="component" value="Unassembled WGS sequence"/>
</dbReference>
<keyword evidence="2" id="KW-1133">Transmembrane helix</keyword>
<dbReference type="Pfam" id="PF00378">
    <property type="entry name" value="ECH_1"/>
    <property type="match status" value="1"/>
</dbReference>
<evidence type="ECO:0000256" key="2">
    <source>
        <dbReference type="SAM" id="Phobius"/>
    </source>
</evidence>
<feature type="transmembrane region" description="Helical" evidence="2">
    <location>
        <begin position="127"/>
        <end position="146"/>
    </location>
</feature>
<dbReference type="Gene3D" id="1.10.12.10">
    <property type="entry name" value="Lyase 2-enoyl-coa Hydratase, Chain A, domain 2"/>
    <property type="match status" value="1"/>
</dbReference>
<gene>
    <name evidence="3" type="ORF">PbJCM13498_31080</name>
</gene>
<dbReference type="GO" id="GO:0003824">
    <property type="term" value="F:catalytic activity"/>
    <property type="evidence" value="ECO:0007669"/>
    <property type="project" value="UniProtKB-ARBA"/>
</dbReference>
<evidence type="ECO:0000313" key="4">
    <source>
        <dbReference type="Proteomes" id="UP000391834"/>
    </source>
</evidence>
<dbReference type="PANTHER" id="PTHR42964">
    <property type="entry name" value="ENOYL-COA HYDRATASE"/>
    <property type="match status" value="1"/>
</dbReference>
<dbReference type="EMBL" id="BLAX01000001">
    <property type="protein sequence ID" value="GET34245.1"/>
    <property type="molecule type" value="Genomic_DNA"/>
</dbReference>
<keyword evidence="2" id="KW-0812">Transmembrane</keyword>
<sequence>MIDKKRDSQRNLYLHNLIDLRKHWSMEEYQTISVKPEGKTLNLWLNRSEVHNALNRQMIVELHRFFQWAEEQPHFRFVVIRGHGKSFCAGADLNWMKESANLSDAENLDDSRLLTQMLMAIFRSSKVVIGAAYGNIFGGGTGLLAACDMAYTVTRARFSLSETRLGLVAASITPLLLKRMKPSRLKELIFSGSHFNGTEAFENGLADRVFESVEEMDRYILQLLEQMLKGGPRAVVRSKQLINELTDGPSMDEYMKQMPELLAEVRVTPEAQEGITAFLEKRTPDWP</sequence>
<dbReference type="InterPro" id="IPR051683">
    <property type="entry name" value="Enoyl-CoA_Hydratase/Isomerase"/>
</dbReference>
<evidence type="ECO:0000313" key="3">
    <source>
        <dbReference type="EMBL" id="GET34245.1"/>
    </source>
</evidence>
<proteinExistence type="inferred from homology"/>
<organism evidence="3 4">
    <name type="scientific">Prolixibacter bellariivorans</name>
    <dbReference type="NCBI Taxonomy" id="314319"/>
    <lineage>
        <taxon>Bacteria</taxon>
        <taxon>Pseudomonadati</taxon>
        <taxon>Bacteroidota</taxon>
        <taxon>Bacteroidia</taxon>
        <taxon>Marinilabiliales</taxon>
        <taxon>Prolixibacteraceae</taxon>
        <taxon>Prolixibacter</taxon>
    </lineage>
</organism>
<name>A0A5M4B254_9BACT</name>
<dbReference type="InterPro" id="IPR001753">
    <property type="entry name" value="Enoyl-CoA_hydra/iso"/>
</dbReference>
<comment type="caution">
    <text evidence="3">The sequence shown here is derived from an EMBL/GenBank/DDBJ whole genome shotgun (WGS) entry which is preliminary data.</text>
</comment>
<protein>
    <submittedName>
        <fullName evidence="3">Enoyl-CoA hydratase</fullName>
    </submittedName>
</protein>
<keyword evidence="4" id="KW-1185">Reference proteome</keyword>
<dbReference type="AlphaFoldDB" id="A0A5M4B254"/>
<reference evidence="3 4" key="1">
    <citation type="submission" date="2019-10" db="EMBL/GenBank/DDBJ databases">
        <title>Prolixibacter strains distinguished by the presence of nitrate reductase genes were adept at nitrate-dependent anaerobic corrosion of metallic iron and carbon steel.</title>
        <authorList>
            <person name="Iino T."/>
            <person name="Shono N."/>
            <person name="Ito K."/>
            <person name="Nakamura R."/>
            <person name="Sueoka K."/>
            <person name="Harayama S."/>
            <person name="Ohkuma M."/>
        </authorList>
    </citation>
    <scope>NUCLEOTIDE SEQUENCE [LARGE SCALE GENOMIC DNA]</scope>
    <source>
        <strain evidence="3 4">JCM 13498</strain>
    </source>
</reference>
<dbReference type="Gene3D" id="3.90.226.10">
    <property type="entry name" value="2-enoyl-CoA Hydratase, Chain A, domain 1"/>
    <property type="match status" value="1"/>
</dbReference>
<dbReference type="CDD" id="cd06558">
    <property type="entry name" value="crotonase-like"/>
    <property type="match status" value="1"/>
</dbReference>
<dbReference type="InterPro" id="IPR029045">
    <property type="entry name" value="ClpP/crotonase-like_dom_sf"/>
</dbReference>
<dbReference type="PANTHER" id="PTHR42964:SF1">
    <property type="entry name" value="POLYKETIDE BIOSYNTHESIS ENOYL-COA HYDRATASE PKSH-RELATED"/>
    <property type="match status" value="1"/>
</dbReference>
<evidence type="ECO:0000256" key="1">
    <source>
        <dbReference type="ARBA" id="ARBA00005254"/>
    </source>
</evidence>
<keyword evidence="2" id="KW-0472">Membrane</keyword>
<comment type="similarity">
    <text evidence="1">Belongs to the enoyl-CoA hydratase/isomerase family.</text>
</comment>